<comment type="caution">
    <text evidence="2">The sequence shown here is derived from an EMBL/GenBank/DDBJ whole genome shotgun (WGS) entry which is preliminary data.</text>
</comment>
<feature type="region of interest" description="Disordered" evidence="1">
    <location>
        <begin position="434"/>
        <end position="453"/>
    </location>
</feature>
<dbReference type="PANTHER" id="PTHR15732">
    <property type="entry name" value="PROTEIN MOONRAKER"/>
    <property type="match status" value="1"/>
</dbReference>
<keyword evidence="3" id="KW-1185">Reference proteome</keyword>
<feature type="region of interest" description="Disordered" evidence="1">
    <location>
        <begin position="485"/>
        <end position="513"/>
    </location>
</feature>
<reference evidence="3" key="1">
    <citation type="submission" date="2024-04" db="EMBL/GenBank/DDBJ databases">
        <title>Salinicola lusitanus LLJ914,a marine bacterium isolated from the Okinawa Trough.</title>
        <authorList>
            <person name="Li J."/>
        </authorList>
    </citation>
    <scope>NUCLEOTIDE SEQUENCE [LARGE SCALE GENOMIC DNA]</scope>
</reference>
<dbReference type="InterPro" id="IPR031447">
    <property type="entry name" value="MNR"/>
</dbReference>
<feature type="region of interest" description="Disordered" evidence="1">
    <location>
        <begin position="391"/>
        <end position="423"/>
    </location>
</feature>
<dbReference type="GO" id="GO:0034451">
    <property type="term" value="C:centriolar satellite"/>
    <property type="evidence" value="ECO:0007669"/>
    <property type="project" value="TreeGrafter"/>
</dbReference>
<feature type="compositionally biased region" description="Basic residues" evidence="1">
    <location>
        <begin position="163"/>
        <end position="172"/>
    </location>
</feature>
<evidence type="ECO:0000313" key="3">
    <source>
        <dbReference type="Proteomes" id="UP001460270"/>
    </source>
</evidence>
<evidence type="ECO:0000256" key="1">
    <source>
        <dbReference type="SAM" id="MobiDB-lite"/>
    </source>
</evidence>
<evidence type="ECO:0008006" key="4">
    <source>
        <dbReference type="Google" id="ProtNLM"/>
    </source>
</evidence>
<protein>
    <recommendedName>
        <fullName evidence="4">Protein moonraker</fullName>
    </recommendedName>
</protein>
<proteinExistence type="predicted"/>
<sequence>MMAEYLQSSPITSQQKEWVVVNPNRSVNESKETSPSKTGSKLLFNDAIPACTNNRATCVDPPTSVVIEKLMPLPEECTFEDHSKSSISFTVLSEEQLSAAVKQAKRDLRRRRLDSLNKSLLKQMQKPSLLETSEIELLQELGAPPSQVNIKTSSPKNRETKSKGRPSGHMSHKSATTHSHHSPSTRQSGLQEHNNLIHEMRKLQHEMDVCIQKAEEIASREQRVVEPLEPDEQNRLDIRKQKQAARSTSIIYTLQNQVKEIQEHFEKGQYKKTKSTSLQRLAAAHRGALRALHVFNQQLSDMTHFTNPPNFKDLGQLIRQLCLCSTKADLNEGSAVPQSALNILQKLETLNLVLSKQEMLREMQVQACPPLRESHHRTITASRGANAFIHQTSSKPVKATKNKGKKNLPRKPKAVSYVPTQRRDVLRAGVEKLAQQREQQNKAGNSRKTAQNKVANSENDIHFNKGHNNNFLQPTVSSRLRVNQLPQKDQSVPWIPTSPHSPPRQRSLHSKTRPQPRCLFFPEKRSQPPTKVRSMRKAEPYLNLANRQQAQDEAMRRVWLDKMTMQRLKELQQLSEEEMQHLQLLRSKVISPTRERAEGEPHVDPFVTQPQQFSDSKKNSPVNNRLFEHLEQEQSESVKQLSEALLEDLVEDTAHAAWAVQTDGQLEGIAQRRMQTGTLENMLVRMEEIQKDQEEVRRRVTSIIYSDPLSWDKSQDTGKGPGSRPSTPQPIRLTQPVLRQKPSADIILEKPLETGIFLETRSTEKEKSSVRSSIVFPDAVQKGRGAILSLPSHTLRNIRQYREDYEAYQCAVGHKSTGGVSPWAIADSLAEELLVEALTDVAAEFQDVVEEYAEAVLTSEFLQPVQSPAPASAQAMTQ</sequence>
<organism evidence="2 3">
    <name type="scientific">Mugilogobius chulae</name>
    <name type="common">yellowstripe goby</name>
    <dbReference type="NCBI Taxonomy" id="88201"/>
    <lineage>
        <taxon>Eukaryota</taxon>
        <taxon>Metazoa</taxon>
        <taxon>Chordata</taxon>
        <taxon>Craniata</taxon>
        <taxon>Vertebrata</taxon>
        <taxon>Euteleostomi</taxon>
        <taxon>Actinopterygii</taxon>
        <taxon>Neopterygii</taxon>
        <taxon>Teleostei</taxon>
        <taxon>Neoteleostei</taxon>
        <taxon>Acanthomorphata</taxon>
        <taxon>Gobiaria</taxon>
        <taxon>Gobiiformes</taxon>
        <taxon>Gobioidei</taxon>
        <taxon>Gobiidae</taxon>
        <taxon>Gobionellinae</taxon>
        <taxon>Mugilogobius</taxon>
    </lineage>
</organism>
<dbReference type="EMBL" id="JBBPFD010000021">
    <property type="protein sequence ID" value="KAK7883103.1"/>
    <property type="molecule type" value="Genomic_DNA"/>
</dbReference>
<feature type="compositionally biased region" description="Polar residues" evidence="1">
    <location>
        <begin position="146"/>
        <end position="155"/>
    </location>
</feature>
<name>A0AAW0MQU8_9GOBI</name>
<dbReference type="GO" id="GO:0071539">
    <property type="term" value="P:protein localization to centrosome"/>
    <property type="evidence" value="ECO:0007669"/>
    <property type="project" value="TreeGrafter"/>
</dbReference>
<evidence type="ECO:0000313" key="2">
    <source>
        <dbReference type="EMBL" id="KAK7883103.1"/>
    </source>
</evidence>
<feature type="region of interest" description="Disordered" evidence="1">
    <location>
        <begin position="709"/>
        <end position="731"/>
    </location>
</feature>
<dbReference type="Pfam" id="PF15718">
    <property type="entry name" value="MNR"/>
    <property type="match status" value="3"/>
</dbReference>
<dbReference type="Proteomes" id="UP001460270">
    <property type="component" value="Unassembled WGS sequence"/>
</dbReference>
<dbReference type="PANTHER" id="PTHR15732:SF4">
    <property type="entry name" value="PROTEIN MOONRAKER"/>
    <property type="match status" value="1"/>
</dbReference>
<feature type="region of interest" description="Disordered" evidence="1">
    <location>
        <begin position="596"/>
        <end position="618"/>
    </location>
</feature>
<dbReference type="AlphaFoldDB" id="A0AAW0MQU8"/>
<feature type="compositionally biased region" description="Polar residues" evidence="1">
    <location>
        <begin position="436"/>
        <end position="453"/>
    </location>
</feature>
<gene>
    <name evidence="2" type="ORF">WMY93_029277</name>
</gene>
<feature type="compositionally biased region" description="Basic residues" evidence="1">
    <location>
        <begin position="398"/>
        <end position="413"/>
    </location>
</feature>
<feature type="compositionally biased region" description="Polar residues" evidence="1">
    <location>
        <begin position="608"/>
        <end position="618"/>
    </location>
</feature>
<feature type="region of interest" description="Disordered" evidence="1">
    <location>
        <begin position="141"/>
        <end position="190"/>
    </location>
</feature>
<accession>A0AAW0MQU8</accession>
<dbReference type="GO" id="GO:0007099">
    <property type="term" value="P:centriole replication"/>
    <property type="evidence" value="ECO:0007669"/>
    <property type="project" value="InterPro"/>
</dbReference>